<name>A0ABP1B9K8_9BRYO</name>
<keyword evidence="2" id="KW-0964">Secreted</keyword>
<dbReference type="Gene3D" id="3.30.200.20">
    <property type="entry name" value="Phosphorylase Kinase, domain 1"/>
    <property type="match status" value="1"/>
</dbReference>
<dbReference type="PANTHER" id="PTHR47763:SF4">
    <property type="entry name" value="ALPHA-PROTEIN KINASE VWKA"/>
    <property type="match status" value="1"/>
</dbReference>
<dbReference type="Gene3D" id="3.40.50.410">
    <property type="entry name" value="von Willebrand factor, type A domain"/>
    <property type="match status" value="1"/>
</dbReference>
<evidence type="ECO:0000256" key="3">
    <source>
        <dbReference type="ARBA" id="ARBA00022527"/>
    </source>
</evidence>
<keyword evidence="5" id="KW-0732">Signal</keyword>
<proteinExistence type="predicted"/>
<dbReference type="Gene3D" id="3.20.200.10">
    <property type="entry name" value="MHCK/EF2 kinase"/>
    <property type="match status" value="1"/>
</dbReference>
<dbReference type="Pfam" id="PF02816">
    <property type="entry name" value="Alpha_kinase"/>
    <property type="match status" value="1"/>
</dbReference>
<dbReference type="Proteomes" id="UP001497522">
    <property type="component" value="Chromosome 2"/>
</dbReference>
<evidence type="ECO:0000259" key="8">
    <source>
        <dbReference type="PROSITE" id="PS51158"/>
    </source>
</evidence>
<evidence type="ECO:0000256" key="2">
    <source>
        <dbReference type="ARBA" id="ARBA00022525"/>
    </source>
</evidence>
<keyword evidence="4" id="KW-0808">Transferase</keyword>
<gene>
    <name evidence="9" type="ORF">CSSPJE1EN2_LOCUS14532</name>
</gene>
<dbReference type="SUPFAM" id="SSF56112">
    <property type="entry name" value="Protein kinase-like (PK-like)"/>
    <property type="match status" value="1"/>
</dbReference>
<dbReference type="CDD" id="cd00198">
    <property type="entry name" value="vWFA"/>
    <property type="match status" value="1"/>
</dbReference>
<keyword evidence="6" id="KW-0418">Kinase</keyword>
<comment type="subcellular location">
    <subcellularLocation>
        <location evidence="1">Secreted</location>
    </subcellularLocation>
</comment>
<reference evidence="9 10" key="1">
    <citation type="submission" date="2024-03" db="EMBL/GenBank/DDBJ databases">
        <authorList>
            <consortium name="ELIXIR-Norway"/>
            <consortium name="Elixir Norway"/>
        </authorList>
    </citation>
    <scope>NUCLEOTIDE SEQUENCE [LARGE SCALE GENOMIC DNA]</scope>
</reference>
<evidence type="ECO:0000313" key="9">
    <source>
        <dbReference type="EMBL" id="CAK9871935.1"/>
    </source>
</evidence>
<evidence type="ECO:0000256" key="6">
    <source>
        <dbReference type="ARBA" id="ARBA00022777"/>
    </source>
</evidence>
<evidence type="ECO:0000256" key="5">
    <source>
        <dbReference type="ARBA" id="ARBA00022729"/>
    </source>
</evidence>
<dbReference type="InterPro" id="IPR052969">
    <property type="entry name" value="Thr-specific_kinase-like"/>
</dbReference>
<feature type="domain" description="Alpha-type protein kinase" evidence="8">
    <location>
        <begin position="372"/>
        <end position="605"/>
    </location>
</feature>
<feature type="region of interest" description="Disordered" evidence="7">
    <location>
        <begin position="1"/>
        <end position="30"/>
    </location>
</feature>
<dbReference type="InterPro" id="IPR056861">
    <property type="entry name" value="HMCN1-like_VWA"/>
</dbReference>
<dbReference type="SMART" id="SM00811">
    <property type="entry name" value="Alpha_kinase"/>
    <property type="match status" value="1"/>
</dbReference>
<dbReference type="InterPro" id="IPR011009">
    <property type="entry name" value="Kinase-like_dom_sf"/>
</dbReference>
<sequence length="619" mass="70684">MRKSQGVAMEAIQEGSREGTCSRSSTATNKQVEIEKLKRELGKLKLENDKLKSTKEAKVTTLEKELDRLNRENDKLKDHKSLSETERRRLSRLEHQAEIETQKRMEEIKKLVLKGQALDLAFLVDATGSMQRIINMVKEQIKEMAAGVKKAYPDVKLRVAFVAYRDYEDDLVTERCEFTDQLSTFIQALSKVDAIGGGDVAEDVFSGLQSIASLNWTSQNRLLFHIADAPCHGCRFHNGVTDKFPQGDKFGRRIEDLLSRLRMDRKITKYFFCHLNKSTEKMVREFKNAGDEIGDWIQQELFSNINKIPHVVVTMSRMTIQKTMSMVGAADNAVKYVPEVVKKGQPNWESIATLQGQKTKHIQYSQVKEMLDRIRTKQSLELEEVKWCSVQIAQNPFSSEGSIRWPYYAQVATVPGPRGHTCPVSSSPMVVKRFKTPLGKDVRELHKKEKYFEQMEVQTVSSHMATEFNKRIQNLPGVKMVEFTEVSVLEVEGKFYNMEMLLLGKWIKYNNNGGFINLDEYRATLQAFTHWTYECSDKLLMVTDLQGVLAPNSDGHMRFHLCDPAIHCADVLRFTKTNLGPEGFKLFFNTHKCNDVCRNLKLKPGRNGVTTSGTIVGRS</sequence>
<dbReference type="SUPFAM" id="SSF53300">
    <property type="entry name" value="vWA-like"/>
    <property type="match status" value="1"/>
</dbReference>
<dbReference type="InterPro" id="IPR036465">
    <property type="entry name" value="vWFA_dom_sf"/>
</dbReference>
<evidence type="ECO:0000256" key="7">
    <source>
        <dbReference type="SAM" id="MobiDB-lite"/>
    </source>
</evidence>
<keyword evidence="10" id="KW-1185">Reference proteome</keyword>
<evidence type="ECO:0000313" key="10">
    <source>
        <dbReference type="Proteomes" id="UP001497522"/>
    </source>
</evidence>
<dbReference type="Pfam" id="PF25106">
    <property type="entry name" value="VWA_4"/>
    <property type="match status" value="1"/>
</dbReference>
<dbReference type="InterPro" id="IPR004166">
    <property type="entry name" value="a-kinase_dom"/>
</dbReference>
<organism evidence="9 10">
    <name type="scientific">Sphagnum jensenii</name>
    <dbReference type="NCBI Taxonomy" id="128206"/>
    <lineage>
        <taxon>Eukaryota</taxon>
        <taxon>Viridiplantae</taxon>
        <taxon>Streptophyta</taxon>
        <taxon>Embryophyta</taxon>
        <taxon>Bryophyta</taxon>
        <taxon>Sphagnophytina</taxon>
        <taxon>Sphagnopsida</taxon>
        <taxon>Sphagnales</taxon>
        <taxon>Sphagnaceae</taxon>
        <taxon>Sphagnum</taxon>
    </lineage>
</organism>
<dbReference type="PROSITE" id="PS51158">
    <property type="entry name" value="ALPHA_KINASE"/>
    <property type="match status" value="1"/>
</dbReference>
<keyword evidence="3" id="KW-0723">Serine/threonine-protein kinase</keyword>
<evidence type="ECO:0000256" key="1">
    <source>
        <dbReference type="ARBA" id="ARBA00004613"/>
    </source>
</evidence>
<dbReference type="PANTHER" id="PTHR47763">
    <property type="entry name" value="ALPHA-PROTEIN KINASE VWKA"/>
    <property type="match status" value="1"/>
</dbReference>
<protein>
    <recommendedName>
        <fullName evidence="8">Alpha-type protein kinase domain-containing protein</fullName>
    </recommendedName>
</protein>
<evidence type="ECO:0000256" key="4">
    <source>
        <dbReference type="ARBA" id="ARBA00022679"/>
    </source>
</evidence>
<feature type="compositionally biased region" description="Polar residues" evidence="7">
    <location>
        <begin position="19"/>
        <end position="30"/>
    </location>
</feature>
<dbReference type="EMBL" id="OZ023703">
    <property type="protein sequence ID" value="CAK9871935.1"/>
    <property type="molecule type" value="Genomic_DNA"/>
</dbReference>
<accession>A0ABP1B9K8</accession>